<accession>A0A3T1DE18</accession>
<reference evidence="1 2" key="1">
    <citation type="submission" date="2019-01" db="EMBL/GenBank/DDBJ databases">
        <title>Complete genome sequence of Cohnella hallensis HS21 isolated from Korean fir (Abies koreana) rhizospheric soil.</title>
        <authorList>
            <person name="Jiang L."/>
            <person name="Kang S.W."/>
            <person name="Kim S."/>
            <person name="Jung J."/>
            <person name="Kim C.Y."/>
            <person name="Kim D.H."/>
            <person name="Kim S.W."/>
            <person name="Lee J."/>
        </authorList>
    </citation>
    <scope>NUCLEOTIDE SEQUENCE [LARGE SCALE GENOMIC DNA]</scope>
    <source>
        <strain evidence="1 2">HS21</strain>
    </source>
</reference>
<dbReference type="KEGG" id="cohn:KCTCHS21_58000"/>
<dbReference type="RefSeq" id="WP_130615853.1">
    <property type="nucleotide sequence ID" value="NZ_AP019400.1"/>
</dbReference>
<proteinExistence type="predicted"/>
<protein>
    <submittedName>
        <fullName evidence="1">Uncharacterized protein</fullName>
    </submittedName>
</protein>
<evidence type="ECO:0000313" key="1">
    <source>
        <dbReference type="EMBL" id="BBI36401.1"/>
    </source>
</evidence>
<sequence length="88" mass="9865">MYILSEIIKANTQLATIVRQGYHAPSTDTDYVDIDWTMEDCYAFKITVTNNSGQTSNINLRRTYFLHVVGISLPRRLPPSQTAAAGDN</sequence>
<organism evidence="1 2">
    <name type="scientific">Cohnella abietis</name>
    <dbReference type="NCBI Taxonomy" id="2507935"/>
    <lineage>
        <taxon>Bacteria</taxon>
        <taxon>Bacillati</taxon>
        <taxon>Bacillota</taxon>
        <taxon>Bacilli</taxon>
        <taxon>Bacillales</taxon>
        <taxon>Paenibacillaceae</taxon>
        <taxon>Cohnella</taxon>
    </lineage>
</organism>
<dbReference type="AlphaFoldDB" id="A0A3T1DE18"/>
<evidence type="ECO:0000313" key="2">
    <source>
        <dbReference type="Proteomes" id="UP000289856"/>
    </source>
</evidence>
<keyword evidence="2" id="KW-1185">Reference proteome</keyword>
<gene>
    <name evidence="1" type="ORF">KCTCHS21_58000</name>
</gene>
<name>A0A3T1DE18_9BACL</name>
<dbReference type="Proteomes" id="UP000289856">
    <property type="component" value="Chromosome"/>
</dbReference>
<dbReference type="EMBL" id="AP019400">
    <property type="protein sequence ID" value="BBI36401.1"/>
    <property type="molecule type" value="Genomic_DNA"/>
</dbReference>